<keyword evidence="2" id="KW-1185">Reference proteome</keyword>
<accession>A0A383SA20</accession>
<evidence type="ECO:0000313" key="1">
    <source>
        <dbReference type="EMBL" id="SYZ34653.1"/>
    </source>
</evidence>
<dbReference type="OrthoDB" id="4951511at2"/>
<proteinExistence type="predicted"/>
<evidence type="ECO:0000313" key="2">
    <source>
        <dbReference type="Proteomes" id="UP000263928"/>
    </source>
</evidence>
<reference evidence="2" key="1">
    <citation type="submission" date="2018-08" db="EMBL/GenBank/DDBJ databases">
        <authorList>
            <person name="Hornung B."/>
        </authorList>
    </citation>
    <scope>NUCLEOTIDE SEQUENCE [LARGE SCALE GENOMIC DNA]</scope>
</reference>
<dbReference type="Proteomes" id="UP000263928">
    <property type="component" value="Unassembled WGS sequence"/>
</dbReference>
<name>A0A383SA20_9ACTN</name>
<dbReference type="AlphaFoldDB" id="A0A383SA20"/>
<protein>
    <submittedName>
        <fullName evidence="1">Uncharacterized protein</fullName>
    </submittedName>
</protein>
<dbReference type="EMBL" id="UNQJ01000038">
    <property type="protein sequence ID" value="SYZ34653.1"/>
    <property type="molecule type" value="Genomic_DNA"/>
</dbReference>
<gene>
    <name evidence="1" type="ORF">PROPAUS_2692</name>
</gene>
<organism evidence="1 2">
    <name type="scientific">Propionibacterium australiense</name>
    <dbReference type="NCBI Taxonomy" id="119981"/>
    <lineage>
        <taxon>Bacteria</taxon>
        <taxon>Bacillati</taxon>
        <taxon>Actinomycetota</taxon>
        <taxon>Actinomycetes</taxon>
        <taxon>Propionibacteriales</taxon>
        <taxon>Propionibacteriaceae</taxon>
        <taxon>Propionibacterium</taxon>
    </lineage>
</organism>
<sequence length="319" mass="35307">MNIINLTSSDLARVEACSEFCAALAELGQQSLNTLTPDKFIPNSPQEQDSVQLKQHKDDSLCQFYIQKVWKTIIDRVVAIMDATFAVHVLLKGVPNGKESRTGLSSVILARSTLDMALSAAYHLDGDFDERFMKACASVMAEARQNQLAMESLDPTASHLVSHQNKTEYKAARAEAIRQGYELDEKGEVKIFECPKVVGICKKSSEGGVEKKVTLEPNTLELAKKYGSPWASFSWRLGSGVTHGRIWSIAAVQESLEAGDSGGLPYLMATTIVREAVYILANSLATYTLQRNHLIQFDDIAFRFHQQLAGWFPDSDNNE</sequence>
<dbReference type="RefSeq" id="WP_126464208.1">
    <property type="nucleotide sequence ID" value="NZ_LR134442.1"/>
</dbReference>